<dbReference type="InterPro" id="IPR013786">
    <property type="entry name" value="AcylCoA_DH/ox_N"/>
</dbReference>
<dbReference type="Gene3D" id="2.40.110.10">
    <property type="entry name" value="Butyryl-CoA Dehydrogenase, subunit A, domain 2"/>
    <property type="match status" value="1"/>
</dbReference>
<organism evidence="5 6">
    <name type="scientific">Frankia casuarinae (strain DSM 45818 / CECT 9043 / HFP020203 / CcI3)</name>
    <dbReference type="NCBI Taxonomy" id="106370"/>
    <lineage>
        <taxon>Bacteria</taxon>
        <taxon>Bacillati</taxon>
        <taxon>Actinomycetota</taxon>
        <taxon>Actinomycetes</taxon>
        <taxon>Frankiales</taxon>
        <taxon>Frankiaceae</taxon>
        <taxon>Frankia</taxon>
    </lineage>
</organism>
<dbReference type="PIRSF" id="PIRSF016578">
    <property type="entry name" value="HsaA"/>
    <property type="match status" value="1"/>
</dbReference>
<dbReference type="KEGG" id="fra:Francci3_4102"/>
<dbReference type="InterPro" id="IPR013107">
    <property type="entry name" value="Acyl-CoA_DH_C"/>
</dbReference>
<dbReference type="PANTHER" id="PTHR48083">
    <property type="entry name" value="MEDIUM-CHAIN SPECIFIC ACYL-COA DEHYDROGENASE, MITOCHONDRIAL-RELATED"/>
    <property type="match status" value="1"/>
</dbReference>
<dbReference type="InterPro" id="IPR037069">
    <property type="entry name" value="AcylCoA_DH/ox_N_sf"/>
</dbReference>
<dbReference type="SUPFAM" id="SSF47203">
    <property type="entry name" value="Acyl-CoA dehydrogenase C-terminal domain-like"/>
    <property type="match status" value="1"/>
</dbReference>
<protein>
    <submittedName>
        <fullName evidence="5">Acyl-CoA dehydrogenase</fullName>
    </submittedName>
</protein>
<dbReference type="Pfam" id="PF08028">
    <property type="entry name" value="Acyl-CoA_dh_2"/>
    <property type="match status" value="1"/>
</dbReference>
<dbReference type="InterPro" id="IPR009100">
    <property type="entry name" value="AcylCoA_DH/oxidase_NM_dom_sf"/>
</dbReference>
<dbReference type="HOGENOM" id="CLU_018204_2_0_11"/>
<dbReference type="PhylomeDB" id="Q2J5J2"/>
<dbReference type="Gene3D" id="1.20.140.10">
    <property type="entry name" value="Butyryl-CoA Dehydrogenase, subunit A, domain 3"/>
    <property type="match status" value="1"/>
</dbReference>
<comment type="similarity">
    <text evidence="2">Belongs to the HpaH/HsaA monooxygenase family.</text>
</comment>
<feature type="domain" description="Acyl-CoA dehydrogenase/oxidase N-terminal" evidence="3">
    <location>
        <begin position="11"/>
        <end position="86"/>
    </location>
</feature>
<keyword evidence="1" id="KW-0560">Oxidoreductase</keyword>
<dbReference type="InterPro" id="IPR046373">
    <property type="entry name" value="Acyl-CoA_Oxase/DH_mid-dom_sf"/>
</dbReference>
<dbReference type="PANTHER" id="PTHR48083:SF19">
    <property type="entry name" value="FLAVIN-DEPENDENT MONOOXYGENASE, OXYGENASE SUBUNIT HSAA"/>
    <property type="match status" value="1"/>
</dbReference>
<dbReference type="RefSeq" id="WP_011438469.1">
    <property type="nucleotide sequence ID" value="NC_007777.1"/>
</dbReference>
<accession>Q2J5J2</accession>
<evidence type="ECO:0000313" key="5">
    <source>
        <dbReference type="EMBL" id="ABD13450.1"/>
    </source>
</evidence>
<sequence length="381" mass="39744">MKLTTAGSTLQAAAEVAAVSAAKHVREAETDRRLPRASIDSVLAAGFARHFVPTRYGGDSGTFGALLPAVATIGASCASTAWVASLIAAAARMAAYLPEAGRAAVWAGGPDALIVAGLMPGGEAAAGGDSWRLNGQWPYVSGVDHSDWALVCARAVRDGRDEYRFFAVPRPAYRIEPTWFNVGMRATGSNTLVLDDVRVPASHSVSLRVLADGPAPGEDAPCHQVPMKAANGLTLTGPLLGAARGALHRWWSLIGPKLQRPGPAISGPVDRLAYDMVLARSGGEIDTAGLLLERVAQVLDEGAVTPYEESRNGRDCALAAEYLSAAVDRLMRGSGSRGQADGEDLGRFWRDVVCGAGHSGLQFAARAGGFARHAAEAVNDR</sequence>
<evidence type="ECO:0000259" key="4">
    <source>
        <dbReference type="Pfam" id="PF08028"/>
    </source>
</evidence>
<dbReference type="Pfam" id="PF02771">
    <property type="entry name" value="Acyl-CoA_dh_N"/>
    <property type="match status" value="1"/>
</dbReference>
<proteinExistence type="inferred from homology"/>
<evidence type="ECO:0000259" key="3">
    <source>
        <dbReference type="Pfam" id="PF02771"/>
    </source>
</evidence>
<dbReference type="InterPro" id="IPR036250">
    <property type="entry name" value="AcylCo_DH-like_C"/>
</dbReference>
<dbReference type="Gene3D" id="1.10.540.10">
    <property type="entry name" value="Acyl-CoA dehydrogenase/oxidase, N-terminal domain"/>
    <property type="match status" value="1"/>
</dbReference>
<dbReference type="GO" id="GO:0003995">
    <property type="term" value="F:acyl-CoA dehydrogenase activity"/>
    <property type="evidence" value="ECO:0007669"/>
    <property type="project" value="TreeGrafter"/>
</dbReference>
<evidence type="ECO:0000256" key="1">
    <source>
        <dbReference type="ARBA" id="ARBA00023002"/>
    </source>
</evidence>
<dbReference type="GO" id="GO:0016712">
    <property type="term" value="F:oxidoreductase activity, acting on paired donors, with incorporation or reduction of molecular oxygen, reduced flavin or flavoprotein as one donor, and incorporation of one atom of oxygen"/>
    <property type="evidence" value="ECO:0007669"/>
    <property type="project" value="TreeGrafter"/>
</dbReference>
<dbReference type="GO" id="GO:0033539">
    <property type="term" value="P:fatty acid beta-oxidation using acyl-CoA dehydrogenase"/>
    <property type="evidence" value="ECO:0007669"/>
    <property type="project" value="TreeGrafter"/>
</dbReference>
<keyword evidence="6" id="KW-1185">Reference proteome</keyword>
<dbReference type="GO" id="GO:0050660">
    <property type="term" value="F:flavin adenine dinucleotide binding"/>
    <property type="evidence" value="ECO:0007669"/>
    <property type="project" value="InterPro"/>
</dbReference>
<dbReference type="EMBL" id="CP000249">
    <property type="protein sequence ID" value="ABD13450.1"/>
    <property type="molecule type" value="Genomic_DNA"/>
</dbReference>
<dbReference type="Proteomes" id="UP000001937">
    <property type="component" value="Chromosome"/>
</dbReference>
<evidence type="ECO:0000313" key="6">
    <source>
        <dbReference type="Proteomes" id="UP000001937"/>
    </source>
</evidence>
<dbReference type="OrthoDB" id="3402961at2"/>
<dbReference type="InterPro" id="IPR050741">
    <property type="entry name" value="Acyl-CoA_dehydrogenase"/>
</dbReference>
<feature type="domain" description="Acyl-CoA dehydrogenase C-terminal" evidence="4">
    <location>
        <begin position="235"/>
        <end position="362"/>
    </location>
</feature>
<gene>
    <name evidence="5" type="ordered locus">Francci3_4102</name>
</gene>
<dbReference type="GO" id="GO:0005737">
    <property type="term" value="C:cytoplasm"/>
    <property type="evidence" value="ECO:0007669"/>
    <property type="project" value="TreeGrafter"/>
</dbReference>
<dbReference type="SUPFAM" id="SSF56645">
    <property type="entry name" value="Acyl-CoA dehydrogenase NM domain-like"/>
    <property type="match status" value="1"/>
</dbReference>
<dbReference type="eggNOG" id="COG1960">
    <property type="taxonomic scope" value="Bacteria"/>
</dbReference>
<dbReference type="AlphaFoldDB" id="Q2J5J2"/>
<dbReference type="STRING" id="106370.Francci3_4102"/>
<evidence type="ECO:0000256" key="2">
    <source>
        <dbReference type="ARBA" id="ARBA00049661"/>
    </source>
</evidence>
<reference evidence="5 6" key="1">
    <citation type="journal article" date="2007" name="Genome Res.">
        <title>Genome characteristics of facultatively symbiotic Frankia sp. strains reflect host range and host plant biogeography.</title>
        <authorList>
            <person name="Normand P."/>
            <person name="Lapierre P."/>
            <person name="Tisa L.S."/>
            <person name="Gogarten J.P."/>
            <person name="Alloisio N."/>
            <person name="Bagnarol E."/>
            <person name="Bassi C.A."/>
            <person name="Berry A.M."/>
            <person name="Bickhart D.M."/>
            <person name="Choisne N."/>
            <person name="Couloux A."/>
            <person name="Cournoyer B."/>
            <person name="Cruveiller S."/>
            <person name="Daubin V."/>
            <person name="Demange N."/>
            <person name="Francino M.P."/>
            <person name="Goltsman E."/>
            <person name="Huang Y."/>
            <person name="Kopp O.R."/>
            <person name="Labarre L."/>
            <person name="Lapidus A."/>
            <person name="Lavire C."/>
            <person name="Marechal J."/>
            <person name="Martinez M."/>
            <person name="Mastronunzio J.E."/>
            <person name="Mullin B.C."/>
            <person name="Niemann J."/>
            <person name="Pujic P."/>
            <person name="Rawnsley T."/>
            <person name="Rouy Z."/>
            <person name="Schenowitz C."/>
            <person name="Sellstedt A."/>
            <person name="Tavares F."/>
            <person name="Tomkins J.P."/>
            <person name="Vallenet D."/>
            <person name="Valverde C."/>
            <person name="Wall L.G."/>
            <person name="Wang Y."/>
            <person name="Medigue C."/>
            <person name="Benson D.R."/>
        </authorList>
    </citation>
    <scope>NUCLEOTIDE SEQUENCE [LARGE SCALE GENOMIC DNA]</scope>
    <source>
        <strain evidence="6">DSM 45818 / CECT 9043 / CcI3</strain>
    </source>
</reference>
<name>Q2J5J2_FRACC</name>